<keyword evidence="2" id="KW-1185">Reference proteome</keyword>
<gene>
    <name evidence="1" type="ORF">A2U01_0018876</name>
</gene>
<proteinExistence type="predicted"/>
<dbReference type="Gene3D" id="1.25.10.10">
    <property type="entry name" value="Leucine-rich Repeat Variant"/>
    <property type="match status" value="2"/>
</dbReference>
<dbReference type="AlphaFoldDB" id="A0A392NFA6"/>
<feature type="non-terminal residue" evidence="1">
    <location>
        <position position="248"/>
    </location>
</feature>
<sequence length="248" mass="26930">MQGDAVSACRALVNVLEDQPTEEMKVVAICALQNLVMYSRPNRRAVAEAGGVQVVLDLIGSSNPETSVQAAMFIKLLFSNNTIQEYASSETVRAITATIEKDLWASGTVNEEYLKALNSLLSNFPRLRATEPVTLSIPHLVTSLKTGSEACQEAALDALFLLRQAWSACPAEVSRAQSIAAADAIPFLQYLIQSGPPRFQEKAEFLLQCLPGTLVVIVKRGNNMRQSVGNPSVYCKITLGHNPPRLTK</sequence>
<dbReference type="InterPro" id="IPR016024">
    <property type="entry name" value="ARM-type_fold"/>
</dbReference>
<dbReference type="GO" id="GO:2001006">
    <property type="term" value="P:regulation of cellulose biosynthetic process"/>
    <property type="evidence" value="ECO:0007669"/>
    <property type="project" value="InterPro"/>
</dbReference>
<name>A0A392NFA6_9FABA</name>
<organism evidence="1 2">
    <name type="scientific">Trifolium medium</name>
    <dbReference type="NCBI Taxonomy" id="97028"/>
    <lineage>
        <taxon>Eukaryota</taxon>
        <taxon>Viridiplantae</taxon>
        <taxon>Streptophyta</taxon>
        <taxon>Embryophyta</taxon>
        <taxon>Tracheophyta</taxon>
        <taxon>Spermatophyta</taxon>
        <taxon>Magnoliopsida</taxon>
        <taxon>eudicotyledons</taxon>
        <taxon>Gunneridae</taxon>
        <taxon>Pentapetalae</taxon>
        <taxon>rosids</taxon>
        <taxon>fabids</taxon>
        <taxon>Fabales</taxon>
        <taxon>Fabaceae</taxon>
        <taxon>Papilionoideae</taxon>
        <taxon>50 kb inversion clade</taxon>
        <taxon>NPAAA clade</taxon>
        <taxon>Hologalegina</taxon>
        <taxon>IRL clade</taxon>
        <taxon>Trifolieae</taxon>
        <taxon>Trifolium</taxon>
    </lineage>
</organism>
<evidence type="ECO:0000313" key="1">
    <source>
        <dbReference type="EMBL" id="MCH97879.1"/>
    </source>
</evidence>
<protein>
    <submittedName>
        <fullName evidence="1">U-box domain-containing protein</fullName>
    </submittedName>
</protein>
<dbReference type="GO" id="GO:0010330">
    <property type="term" value="C:cellulose synthase complex"/>
    <property type="evidence" value="ECO:0007669"/>
    <property type="project" value="InterPro"/>
</dbReference>
<reference evidence="1 2" key="1">
    <citation type="journal article" date="2018" name="Front. Plant Sci.">
        <title>Red Clover (Trifolium pratense) and Zigzag Clover (T. medium) - A Picture of Genomic Similarities and Differences.</title>
        <authorList>
            <person name="Dluhosova J."/>
            <person name="Istvanek J."/>
            <person name="Nedelnik J."/>
            <person name="Repkova J."/>
        </authorList>
    </citation>
    <scope>NUCLEOTIDE SEQUENCE [LARGE SCALE GENOMIC DNA]</scope>
    <source>
        <strain evidence="2">cv. 10/8</strain>
        <tissue evidence="1">Leaf</tissue>
    </source>
</reference>
<comment type="caution">
    <text evidence="1">The sequence shown here is derived from an EMBL/GenBank/DDBJ whole genome shotgun (WGS) entry which is preliminary data.</text>
</comment>
<evidence type="ECO:0000313" key="2">
    <source>
        <dbReference type="Proteomes" id="UP000265520"/>
    </source>
</evidence>
<dbReference type="GO" id="GO:0051211">
    <property type="term" value="P:anisotropic cell growth"/>
    <property type="evidence" value="ECO:0007669"/>
    <property type="project" value="InterPro"/>
</dbReference>
<dbReference type="InterPro" id="IPR044297">
    <property type="entry name" value="CSI1/2/3"/>
</dbReference>
<dbReference type="GO" id="GO:0008017">
    <property type="term" value="F:microtubule binding"/>
    <property type="evidence" value="ECO:0007669"/>
    <property type="project" value="InterPro"/>
</dbReference>
<dbReference type="EMBL" id="LXQA010036143">
    <property type="protein sequence ID" value="MCH97879.1"/>
    <property type="molecule type" value="Genomic_DNA"/>
</dbReference>
<dbReference type="PANTHER" id="PTHR46369">
    <property type="entry name" value="PROTEIN CELLULOSE SYNTHASE INTERACTIVE 1"/>
    <property type="match status" value="1"/>
</dbReference>
<accession>A0A392NFA6</accession>
<dbReference type="Proteomes" id="UP000265520">
    <property type="component" value="Unassembled WGS sequence"/>
</dbReference>
<dbReference type="InterPro" id="IPR011989">
    <property type="entry name" value="ARM-like"/>
</dbReference>
<dbReference type="PANTHER" id="PTHR46369:SF3">
    <property type="entry name" value="CELLULOSE SYNTHASE-INTERACTIVE PROTEIN"/>
    <property type="match status" value="1"/>
</dbReference>
<dbReference type="SUPFAM" id="SSF48371">
    <property type="entry name" value="ARM repeat"/>
    <property type="match status" value="1"/>
</dbReference>